<proteinExistence type="predicted"/>
<evidence type="ECO:0000256" key="1">
    <source>
        <dbReference type="SAM" id="MobiDB-lite"/>
    </source>
</evidence>
<name>X1PDH7_9ZZZZ</name>
<dbReference type="AlphaFoldDB" id="X1PDH7"/>
<sequence>MAETGQVEQEPTDWGKDMPEAQKEAYARRPNAEADAEEFIDLLGRDTPEGKAFAEDFARVRAKVKTER</sequence>
<gene>
    <name evidence="2" type="ORF">S06H3_30444</name>
</gene>
<comment type="caution">
    <text evidence="2">The sequence shown here is derived from an EMBL/GenBank/DDBJ whole genome shotgun (WGS) entry which is preliminary data.</text>
</comment>
<organism evidence="2">
    <name type="scientific">marine sediment metagenome</name>
    <dbReference type="NCBI Taxonomy" id="412755"/>
    <lineage>
        <taxon>unclassified sequences</taxon>
        <taxon>metagenomes</taxon>
        <taxon>ecological metagenomes</taxon>
    </lineage>
</organism>
<dbReference type="EMBL" id="BARV01017932">
    <property type="protein sequence ID" value="GAI28949.1"/>
    <property type="molecule type" value="Genomic_DNA"/>
</dbReference>
<feature type="region of interest" description="Disordered" evidence="1">
    <location>
        <begin position="1"/>
        <end position="33"/>
    </location>
</feature>
<reference evidence="2" key="1">
    <citation type="journal article" date="2014" name="Front. Microbiol.">
        <title>High frequency of phylogenetically diverse reductive dehalogenase-homologous genes in deep subseafloor sedimentary metagenomes.</title>
        <authorList>
            <person name="Kawai M."/>
            <person name="Futagami T."/>
            <person name="Toyoda A."/>
            <person name="Takaki Y."/>
            <person name="Nishi S."/>
            <person name="Hori S."/>
            <person name="Arai W."/>
            <person name="Tsubouchi T."/>
            <person name="Morono Y."/>
            <person name="Uchiyama I."/>
            <person name="Ito T."/>
            <person name="Fujiyama A."/>
            <person name="Inagaki F."/>
            <person name="Takami H."/>
        </authorList>
    </citation>
    <scope>NUCLEOTIDE SEQUENCE</scope>
    <source>
        <strain evidence="2">Expedition CK06-06</strain>
    </source>
</reference>
<protein>
    <submittedName>
        <fullName evidence="2">Uncharacterized protein</fullName>
    </submittedName>
</protein>
<feature type="compositionally biased region" description="Basic and acidic residues" evidence="1">
    <location>
        <begin position="13"/>
        <end position="32"/>
    </location>
</feature>
<accession>X1PDH7</accession>
<evidence type="ECO:0000313" key="2">
    <source>
        <dbReference type="EMBL" id="GAI28949.1"/>
    </source>
</evidence>